<feature type="transmembrane region" description="Helical" evidence="1">
    <location>
        <begin position="46"/>
        <end position="66"/>
    </location>
</feature>
<feature type="transmembrane region" description="Helical" evidence="1">
    <location>
        <begin position="21"/>
        <end position="40"/>
    </location>
</feature>
<dbReference type="AlphaFoldDB" id="N9XR88"/>
<dbReference type="Proteomes" id="UP000013097">
    <property type="component" value="Unassembled WGS sequence"/>
</dbReference>
<name>N9XR88_9CLOT</name>
<reference evidence="2 3" key="1">
    <citation type="submission" date="2013-01" db="EMBL/GenBank/DDBJ databases">
        <title>The Genome Sequence of Clostridium colicanis 209318.</title>
        <authorList>
            <consortium name="The Broad Institute Genome Sequencing Platform"/>
            <person name="Earl A."/>
            <person name="Ward D."/>
            <person name="Feldgarden M."/>
            <person name="Gevers D."/>
            <person name="Courvalin P."/>
            <person name="Lambert T."/>
            <person name="Walker B."/>
            <person name="Young S.K."/>
            <person name="Zeng Q."/>
            <person name="Gargeya S."/>
            <person name="Fitzgerald M."/>
            <person name="Haas B."/>
            <person name="Abouelleil A."/>
            <person name="Alvarado L."/>
            <person name="Arachchi H.M."/>
            <person name="Berlin A.M."/>
            <person name="Chapman S.B."/>
            <person name="Dewar J."/>
            <person name="Goldberg J."/>
            <person name="Griggs A."/>
            <person name="Gujja S."/>
            <person name="Hansen M."/>
            <person name="Howarth C."/>
            <person name="Imamovic A."/>
            <person name="Larimer J."/>
            <person name="McCowan C."/>
            <person name="Murphy C."/>
            <person name="Neiman D."/>
            <person name="Pearson M."/>
            <person name="Priest M."/>
            <person name="Roberts A."/>
            <person name="Saif S."/>
            <person name="Shea T."/>
            <person name="Sisk P."/>
            <person name="Sykes S."/>
            <person name="Wortman J."/>
            <person name="Nusbaum C."/>
            <person name="Birren B."/>
        </authorList>
    </citation>
    <scope>NUCLEOTIDE SEQUENCE [LARGE SCALE GENOMIC DNA]</scope>
    <source>
        <strain evidence="2 3">209318</strain>
    </source>
</reference>
<gene>
    <name evidence="2" type="ORF">HMPREF1092_01418</name>
</gene>
<keyword evidence="1" id="KW-1133">Transmembrane helix</keyword>
<proteinExistence type="predicted"/>
<accession>N9XR88</accession>
<evidence type="ECO:0000313" key="2">
    <source>
        <dbReference type="EMBL" id="ENZ02183.1"/>
    </source>
</evidence>
<keyword evidence="3" id="KW-1185">Reference proteome</keyword>
<keyword evidence="1" id="KW-0812">Transmembrane</keyword>
<protein>
    <submittedName>
        <fullName evidence="2">Uncharacterized protein</fullName>
    </submittedName>
</protein>
<evidence type="ECO:0000256" key="1">
    <source>
        <dbReference type="SAM" id="Phobius"/>
    </source>
</evidence>
<organism evidence="2 3">
    <name type="scientific">Clostridium thermobutyricum</name>
    <dbReference type="NCBI Taxonomy" id="29372"/>
    <lineage>
        <taxon>Bacteria</taxon>
        <taxon>Bacillati</taxon>
        <taxon>Bacillota</taxon>
        <taxon>Clostridia</taxon>
        <taxon>Eubacteriales</taxon>
        <taxon>Clostridiaceae</taxon>
        <taxon>Clostridium</taxon>
    </lineage>
</organism>
<dbReference type="EMBL" id="AGYT01000008">
    <property type="protein sequence ID" value="ENZ02183.1"/>
    <property type="molecule type" value="Genomic_DNA"/>
</dbReference>
<keyword evidence="1" id="KW-0472">Membrane</keyword>
<dbReference type="HOGENOM" id="CLU_2179244_0_0_9"/>
<sequence>MQFIDVYIQKCLENKSYYRKTSIKAGFILSSVIFLMNIFSNQNITASIIVLFIMWGIFTGAWFIFVKQLEKISKRQDERLEAEKLLKQKAKRDQVKMNMENKKKKKKSK</sequence>
<dbReference type="PATRIC" id="fig|999411.4.peg.1394"/>
<evidence type="ECO:0000313" key="3">
    <source>
        <dbReference type="Proteomes" id="UP000013097"/>
    </source>
</evidence>
<dbReference type="RefSeq" id="WP_002597919.1">
    <property type="nucleotide sequence ID" value="NZ_CAUWHC010000002.1"/>
</dbReference>
<comment type="caution">
    <text evidence="2">The sequence shown here is derived from an EMBL/GenBank/DDBJ whole genome shotgun (WGS) entry which is preliminary data.</text>
</comment>